<dbReference type="OrthoDB" id="9775903at2"/>
<dbReference type="RefSeq" id="WP_146566292.1">
    <property type="nucleotide sequence ID" value="NZ_VOHL01000001.1"/>
</dbReference>
<evidence type="ECO:0000256" key="4">
    <source>
        <dbReference type="ARBA" id="ARBA00022989"/>
    </source>
</evidence>
<name>A0A5C5SDB8_9STRE</name>
<protein>
    <submittedName>
        <fullName evidence="8">YihY/virulence factor BrkB family protein</fullName>
    </submittedName>
</protein>
<feature type="transmembrane region" description="Helical" evidence="7">
    <location>
        <begin position="38"/>
        <end position="62"/>
    </location>
</feature>
<evidence type="ECO:0000313" key="9">
    <source>
        <dbReference type="Proteomes" id="UP000317430"/>
    </source>
</evidence>
<feature type="compositionally biased region" description="Polar residues" evidence="6">
    <location>
        <begin position="305"/>
        <end position="315"/>
    </location>
</feature>
<evidence type="ECO:0000313" key="8">
    <source>
        <dbReference type="EMBL" id="TWS99087.1"/>
    </source>
</evidence>
<sequence>MEKKTLGSRLQELLTWRPLQTFISHYQSAEMDLSSVAVAYYLMLTAFPLLVIVANLVPYLPINVSDILEMMETNLPPQLYQMTQGVVRTIFAKPAQGILGIATITGLWTMTKSLTSLQKAVNKVYQASPHRDFVISYAIGILTSLLILFLLTFALMLTTFSEAILQVINRRYPLGDMADLALKLTQPLLGLIIFIGIGVLYFILPNVKIKKIRYILPGTVLTSFVIIFLNNLLGAYVAKQLERLGDLRVFGSVVALVIMAWFIVLARILITGAVFNATLQNLSQGNLESRRGDVKALLQGVGEEPSTNHATSSKEASGDNH</sequence>
<comment type="caution">
    <text evidence="8">The sequence shown here is derived from an EMBL/GenBank/DDBJ whole genome shotgun (WGS) entry which is preliminary data.</text>
</comment>
<keyword evidence="3 7" id="KW-0812">Transmembrane</keyword>
<dbReference type="NCBIfam" id="TIGR00765">
    <property type="entry name" value="yihY_not_rbn"/>
    <property type="match status" value="1"/>
</dbReference>
<keyword evidence="9" id="KW-1185">Reference proteome</keyword>
<dbReference type="EMBL" id="VOHL01000001">
    <property type="protein sequence ID" value="TWS99087.1"/>
    <property type="molecule type" value="Genomic_DNA"/>
</dbReference>
<evidence type="ECO:0000256" key="7">
    <source>
        <dbReference type="SAM" id="Phobius"/>
    </source>
</evidence>
<keyword evidence="2" id="KW-1003">Cell membrane</keyword>
<proteinExistence type="predicted"/>
<feature type="transmembrane region" description="Helical" evidence="7">
    <location>
        <begin position="180"/>
        <end position="203"/>
    </location>
</feature>
<dbReference type="PANTHER" id="PTHR30213">
    <property type="entry name" value="INNER MEMBRANE PROTEIN YHJD"/>
    <property type="match status" value="1"/>
</dbReference>
<feature type="region of interest" description="Disordered" evidence="6">
    <location>
        <begin position="302"/>
        <end position="321"/>
    </location>
</feature>
<feature type="transmembrane region" description="Helical" evidence="7">
    <location>
        <begin position="249"/>
        <end position="270"/>
    </location>
</feature>
<dbReference type="AlphaFoldDB" id="A0A5C5SDB8"/>
<dbReference type="PIRSF" id="PIRSF035875">
    <property type="entry name" value="RNase_BN"/>
    <property type="match status" value="1"/>
</dbReference>
<feature type="transmembrane region" description="Helical" evidence="7">
    <location>
        <begin position="133"/>
        <end position="160"/>
    </location>
</feature>
<gene>
    <name evidence="8" type="ORF">FRX57_02465</name>
</gene>
<evidence type="ECO:0000256" key="1">
    <source>
        <dbReference type="ARBA" id="ARBA00004651"/>
    </source>
</evidence>
<keyword evidence="5 7" id="KW-0472">Membrane</keyword>
<dbReference type="PANTHER" id="PTHR30213:SF0">
    <property type="entry name" value="UPF0761 MEMBRANE PROTEIN YIHY"/>
    <property type="match status" value="1"/>
</dbReference>
<evidence type="ECO:0000256" key="3">
    <source>
        <dbReference type="ARBA" id="ARBA00022692"/>
    </source>
</evidence>
<reference evidence="8 9" key="1">
    <citation type="submission" date="2019-08" db="EMBL/GenBank/DDBJ databases">
        <authorList>
            <person name="Lei W."/>
        </authorList>
    </citation>
    <scope>NUCLEOTIDE SEQUENCE [LARGE SCALE GENOMIC DNA]</scope>
    <source>
        <strain evidence="8 9">CCUG 66496</strain>
    </source>
</reference>
<evidence type="ECO:0000256" key="5">
    <source>
        <dbReference type="ARBA" id="ARBA00023136"/>
    </source>
</evidence>
<dbReference type="InterPro" id="IPR017039">
    <property type="entry name" value="Virul_fac_BrkB"/>
</dbReference>
<organism evidence="8 9">
    <name type="scientific">Streptococcus cuniculipharyngis</name>
    <dbReference type="NCBI Taxonomy" id="1562651"/>
    <lineage>
        <taxon>Bacteria</taxon>
        <taxon>Bacillati</taxon>
        <taxon>Bacillota</taxon>
        <taxon>Bacilli</taxon>
        <taxon>Lactobacillales</taxon>
        <taxon>Streptococcaceae</taxon>
        <taxon>Streptococcus</taxon>
    </lineage>
</organism>
<evidence type="ECO:0000256" key="2">
    <source>
        <dbReference type="ARBA" id="ARBA00022475"/>
    </source>
</evidence>
<evidence type="ECO:0000256" key="6">
    <source>
        <dbReference type="SAM" id="MobiDB-lite"/>
    </source>
</evidence>
<comment type="subcellular location">
    <subcellularLocation>
        <location evidence="1">Cell membrane</location>
        <topology evidence="1">Multi-pass membrane protein</topology>
    </subcellularLocation>
</comment>
<keyword evidence="4 7" id="KW-1133">Transmembrane helix</keyword>
<dbReference type="GO" id="GO:0005886">
    <property type="term" value="C:plasma membrane"/>
    <property type="evidence" value="ECO:0007669"/>
    <property type="project" value="UniProtKB-SubCell"/>
</dbReference>
<dbReference type="Proteomes" id="UP000317430">
    <property type="component" value="Unassembled WGS sequence"/>
</dbReference>
<accession>A0A5C5SDB8</accession>
<dbReference type="Pfam" id="PF03631">
    <property type="entry name" value="Virul_fac_BrkB"/>
    <property type="match status" value="1"/>
</dbReference>
<feature type="transmembrane region" description="Helical" evidence="7">
    <location>
        <begin position="215"/>
        <end position="237"/>
    </location>
</feature>